<dbReference type="CDD" id="cd04301">
    <property type="entry name" value="NAT_SF"/>
    <property type="match status" value="1"/>
</dbReference>
<dbReference type="PROSITE" id="PS51186">
    <property type="entry name" value="GNAT"/>
    <property type="match status" value="1"/>
</dbReference>
<dbReference type="EMBL" id="JACGWM010001871">
    <property type="protein sequence ID" value="KAL0286529.1"/>
    <property type="molecule type" value="Genomic_DNA"/>
</dbReference>
<dbReference type="FunFam" id="3.40.630.30:FF:000099">
    <property type="entry name" value="probable acetyltransferase NATA1-like"/>
    <property type="match status" value="1"/>
</dbReference>
<evidence type="ECO:0000256" key="2">
    <source>
        <dbReference type="ARBA" id="ARBA00023315"/>
    </source>
</evidence>
<dbReference type="PANTHER" id="PTHR10545:SF29">
    <property type="entry name" value="GH14572P-RELATED"/>
    <property type="match status" value="1"/>
</dbReference>
<dbReference type="AlphaFoldDB" id="A0AAW2IW47"/>
<keyword evidence="2" id="KW-0012">Acyltransferase</keyword>
<evidence type="ECO:0000259" key="3">
    <source>
        <dbReference type="PROSITE" id="PS51186"/>
    </source>
</evidence>
<proteinExistence type="predicted"/>
<sequence>METRRNFTAELRLSPTSRNLSNNFGTMAAAAPPVAISPNTPSEQIPSSHEVFTRIRLATVEDVPHIHKLTHQLAVFESLTHLFKATPATLSTTLFPPNAPPPFTSFTVFLLELSTSPFPPSENPHFTPRLKSLHLDSTVDDPEREAFRSNARDANEDVTVGGFVLFFPNYATFLAKPGFYIDNLFVRECCRRKGLGKLLLSAVAEQAAKMGYGRLDWVVLDWNVNAITFYEGMGAQILPELRFCRLTGAALQAYAHVNL</sequence>
<gene>
    <name evidence="4" type="ORF">Scaly_2790900</name>
</gene>
<name>A0AAW2IW47_9LAMI</name>
<dbReference type="InterPro" id="IPR000182">
    <property type="entry name" value="GNAT_dom"/>
</dbReference>
<reference evidence="4" key="2">
    <citation type="journal article" date="2024" name="Plant">
        <title>Genomic evolution and insights into agronomic trait innovations of Sesamum species.</title>
        <authorList>
            <person name="Miao H."/>
            <person name="Wang L."/>
            <person name="Qu L."/>
            <person name="Liu H."/>
            <person name="Sun Y."/>
            <person name="Le M."/>
            <person name="Wang Q."/>
            <person name="Wei S."/>
            <person name="Zheng Y."/>
            <person name="Lin W."/>
            <person name="Duan Y."/>
            <person name="Cao H."/>
            <person name="Xiong S."/>
            <person name="Wang X."/>
            <person name="Wei L."/>
            <person name="Li C."/>
            <person name="Ma Q."/>
            <person name="Ju M."/>
            <person name="Zhao R."/>
            <person name="Li G."/>
            <person name="Mu C."/>
            <person name="Tian Q."/>
            <person name="Mei H."/>
            <person name="Zhang T."/>
            <person name="Gao T."/>
            <person name="Zhang H."/>
        </authorList>
    </citation>
    <scope>NUCLEOTIDE SEQUENCE</scope>
    <source>
        <strain evidence="4">KEN8</strain>
    </source>
</reference>
<dbReference type="SUPFAM" id="SSF55729">
    <property type="entry name" value="Acyl-CoA N-acyltransferases (Nat)"/>
    <property type="match status" value="1"/>
</dbReference>
<dbReference type="Pfam" id="PF00583">
    <property type="entry name" value="Acetyltransf_1"/>
    <property type="match status" value="1"/>
</dbReference>
<dbReference type="InterPro" id="IPR016181">
    <property type="entry name" value="Acyl_CoA_acyltransferase"/>
</dbReference>
<accession>A0AAW2IW47</accession>
<keyword evidence="1" id="KW-0808">Transferase</keyword>
<dbReference type="Gene3D" id="3.40.630.30">
    <property type="match status" value="1"/>
</dbReference>
<feature type="domain" description="N-acetyltransferase" evidence="3">
    <location>
        <begin position="97"/>
        <end position="259"/>
    </location>
</feature>
<protein>
    <submittedName>
        <fullName evidence="4">Acetyltransferase NATA1-like</fullName>
    </submittedName>
</protein>
<evidence type="ECO:0000256" key="1">
    <source>
        <dbReference type="ARBA" id="ARBA00022679"/>
    </source>
</evidence>
<dbReference type="PANTHER" id="PTHR10545">
    <property type="entry name" value="DIAMINE N-ACETYLTRANSFERASE"/>
    <property type="match status" value="1"/>
</dbReference>
<comment type="caution">
    <text evidence="4">The sequence shown here is derived from an EMBL/GenBank/DDBJ whole genome shotgun (WGS) entry which is preliminary data.</text>
</comment>
<evidence type="ECO:0000313" key="4">
    <source>
        <dbReference type="EMBL" id="KAL0286529.1"/>
    </source>
</evidence>
<reference evidence="4" key="1">
    <citation type="submission" date="2020-06" db="EMBL/GenBank/DDBJ databases">
        <authorList>
            <person name="Li T."/>
            <person name="Hu X."/>
            <person name="Zhang T."/>
            <person name="Song X."/>
            <person name="Zhang H."/>
            <person name="Dai N."/>
            <person name="Sheng W."/>
            <person name="Hou X."/>
            <person name="Wei L."/>
        </authorList>
    </citation>
    <scope>NUCLEOTIDE SEQUENCE</scope>
    <source>
        <strain evidence="4">KEN8</strain>
        <tissue evidence="4">Leaf</tissue>
    </source>
</reference>
<dbReference type="GO" id="GO:0008080">
    <property type="term" value="F:N-acetyltransferase activity"/>
    <property type="evidence" value="ECO:0007669"/>
    <property type="project" value="TreeGrafter"/>
</dbReference>
<dbReference type="InterPro" id="IPR051016">
    <property type="entry name" value="Diverse_Substrate_AcTransf"/>
</dbReference>
<organism evidence="4">
    <name type="scientific">Sesamum calycinum</name>
    <dbReference type="NCBI Taxonomy" id="2727403"/>
    <lineage>
        <taxon>Eukaryota</taxon>
        <taxon>Viridiplantae</taxon>
        <taxon>Streptophyta</taxon>
        <taxon>Embryophyta</taxon>
        <taxon>Tracheophyta</taxon>
        <taxon>Spermatophyta</taxon>
        <taxon>Magnoliopsida</taxon>
        <taxon>eudicotyledons</taxon>
        <taxon>Gunneridae</taxon>
        <taxon>Pentapetalae</taxon>
        <taxon>asterids</taxon>
        <taxon>lamiids</taxon>
        <taxon>Lamiales</taxon>
        <taxon>Pedaliaceae</taxon>
        <taxon>Sesamum</taxon>
    </lineage>
</organism>